<reference evidence="2" key="1">
    <citation type="submission" date="2016-05" db="EMBL/GenBank/DDBJ databases">
        <authorList>
            <person name="Lavstsen T."/>
            <person name="Jespersen J.S."/>
        </authorList>
    </citation>
    <scope>NUCLEOTIDE SEQUENCE</scope>
    <source>
        <tissue evidence="2">Brain</tissue>
    </source>
</reference>
<sequence length="96" mass="10307">DSFLAASSSNNTTKIADRQELTCLTQPPQTSQPSKVEAFAVVWRAVRVSYLLTGGLKTLTVIFTCEKLSDLLIVPKPDPSTISSSPLSSPSPDQVK</sequence>
<accession>A0A1A8SLK6</accession>
<feature type="non-terminal residue" evidence="2">
    <location>
        <position position="1"/>
    </location>
</feature>
<dbReference type="EMBL" id="HAEI01016787">
    <property type="protein sequence ID" value="SBS19256.1"/>
    <property type="molecule type" value="Transcribed_RNA"/>
</dbReference>
<evidence type="ECO:0000256" key="1">
    <source>
        <dbReference type="SAM" id="MobiDB-lite"/>
    </source>
</evidence>
<proteinExistence type="predicted"/>
<gene>
    <name evidence="2" type="primary">Nfu_g_1_006354</name>
</gene>
<feature type="region of interest" description="Disordered" evidence="1">
    <location>
        <begin position="76"/>
        <end position="96"/>
    </location>
</feature>
<dbReference type="AlphaFoldDB" id="A0A1A8SLK6"/>
<feature type="non-terminal residue" evidence="2">
    <location>
        <position position="96"/>
    </location>
</feature>
<feature type="compositionally biased region" description="Low complexity" evidence="1">
    <location>
        <begin position="79"/>
        <end position="96"/>
    </location>
</feature>
<evidence type="ECO:0000313" key="2">
    <source>
        <dbReference type="EMBL" id="SBS19256.1"/>
    </source>
</evidence>
<name>A0A1A8SLK6_9TELE</name>
<organism evidence="2">
    <name type="scientific">Nothobranchius rachovii</name>
    <name type="common">bluefin notho</name>
    <dbReference type="NCBI Taxonomy" id="451742"/>
    <lineage>
        <taxon>Eukaryota</taxon>
        <taxon>Metazoa</taxon>
        <taxon>Chordata</taxon>
        <taxon>Craniata</taxon>
        <taxon>Vertebrata</taxon>
        <taxon>Euteleostomi</taxon>
        <taxon>Actinopterygii</taxon>
        <taxon>Neopterygii</taxon>
        <taxon>Teleostei</taxon>
        <taxon>Neoteleostei</taxon>
        <taxon>Acanthomorphata</taxon>
        <taxon>Ovalentaria</taxon>
        <taxon>Atherinomorphae</taxon>
        <taxon>Cyprinodontiformes</taxon>
        <taxon>Nothobranchiidae</taxon>
        <taxon>Nothobranchius</taxon>
    </lineage>
</organism>
<reference evidence="2" key="2">
    <citation type="submission" date="2016-06" db="EMBL/GenBank/DDBJ databases">
        <title>The genome of a short-lived fish provides insights into sex chromosome evolution and the genetic control of aging.</title>
        <authorList>
            <person name="Reichwald K."/>
            <person name="Felder M."/>
            <person name="Petzold A."/>
            <person name="Koch P."/>
            <person name="Groth M."/>
            <person name="Platzer M."/>
        </authorList>
    </citation>
    <scope>NUCLEOTIDE SEQUENCE</scope>
    <source>
        <tissue evidence="2">Brain</tissue>
    </source>
</reference>
<protein>
    <submittedName>
        <fullName evidence="2">Uncharacterized protein</fullName>
    </submittedName>
</protein>